<evidence type="ECO:0000313" key="2">
    <source>
        <dbReference type="Proteomes" id="UP000077266"/>
    </source>
</evidence>
<dbReference type="InterPro" id="IPR011990">
    <property type="entry name" value="TPR-like_helical_dom_sf"/>
</dbReference>
<dbReference type="Proteomes" id="UP000077266">
    <property type="component" value="Unassembled WGS sequence"/>
</dbReference>
<name>A0A165N994_EXIGL</name>
<sequence length="145" mass="17028">MRGVDPARDYDYLSEFDPGNDLPLANQLLDEAYALKKQGDFKAAEKLMLVARAYLDVKCEMDDQAAHTAVNYRSYLLLGNLYHDMREWDKELDAYTKASWTWDMLQQRNKHRFIPGPIVYYSNLQRCNPSEKSLYQILPPSTRIW</sequence>
<dbReference type="EMBL" id="KV425901">
    <property type="protein sequence ID" value="KZW00407.1"/>
    <property type="molecule type" value="Genomic_DNA"/>
</dbReference>
<reference evidence="1 2" key="1">
    <citation type="journal article" date="2016" name="Mol. Biol. Evol.">
        <title>Comparative Genomics of Early-Diverging Mushroom-Forming Fungi Provides Insights into the Origins of Lignocellulose Decay Capabilities.</title>
        <authorList>
            <person name="Nagy L.G."/>
            <person name="Riley R."/>
            <person name="Tritt A."/>
            <person name="Adam C."/>
            <person name="Daum C."/>
            <person name="Floudas D."/>
            <person name="Sun H."/>
            <person name="Yadav J.S."/>
            <person name="Pangilinan J."/>
            <person name="Larsson K.H."/>
            <person name="Matsuura K."/>
            <person name="Barry K."/>
            <person name="Labutti K."/>
            <person name="Kuo R."/>
            <person name="Ohm R.A."/>
            <person name="Bhattacharya S.S."/>
            <person name="Shirouzu T."/>
            <person name="Yoshinaga Y."/>
            <person name="Martin F.M."/>
            <person name="Grigoriev I.V."/>
            <person name="Hibbett D.S."/>
        </authorList>
    </citation>
    <scope>NUCLEOTIDE SEQUENCE [LARGE SCALE GENOMIC DNA]</scope>
    <source>
        <strain evidence="1 2">HHB12029</strain>
    </source>
</reference>
<accession>A0A165N994</accession>
<protein>
    <recommendedName>
        <fullName evidence="3">TPR-like protein</fullName>
    </recommendedName>
</protein>
<organism evidence="1 2">
    <name type="scientific">Exidia glandulosa HHB12029</name>
    <dbReference type="NCBI Taxonomy" id="1314781"/>
    <lineage>
        <taxon>Eukaryota</taxon>
        <taxon>Fungi</taxon>
        <taxon>Dikarya</taxon>
        <taxon>Basidiomycota</taxon>
        <taxon>Agaricomycotina</taxon>
        <taxon>Agaricomycetes</taxon>
        <taxon>Auriculariales</taxon>
        <taxon>Exidiaceae</taxon>
        <taxon>Exidia</taxon>
    </lineage>
</organism>
<dbReference type="Gene3D" id="1.25.40.10">
    <property type="entry name" value="Tetratricopeptide repeat domain"/>
    <property type="match status" value="1"/>
</dbReference>
<dbReference type="AlphaFoldDB" id="A0A165N994"/>
<dbReference type="InParanoid" id="A0A165N994"/>
<evidence type="ECO:0008006" key="3">
    <source>
        <dbReference type="Google" id="ProtNLM"/>
    </source>
</evidence>
<keyword evidence="2" id="KW-1185">Reference proteome</keyword>
<gene>
    <name evidence="1" type="ORF">EXIGLDRAFT_830808</name>
</gene>
<evidence type="ECO:0000313" key="1">
    <source>
        <dbReference type="EMBL" id="KZW00407.1"/>
    </source>
</evidence>
<proteinExistence type="predicted"/>